<dbReference type="PANTHER" id="PTHR32552">
    <property type="entry name" value="FERRICHROME IRON RECEPTOR-RELATED"/>
    <property type="match status" value="1"/>
</dbReference>
<keyword evidence="10 12" id="KW-0472">Membrane</keyword>
<evidence type="ECO:0000256" key="4">
    <source>
        <dbReference type="ARBA" id="ARBA00022496"/>
    </source>
</evidence>
<keyword evidence="8" id="KW-0406">Ion transport</keyword>
<evidence type="ECO:0000256" key="9">
    <source>
        <dbReference type="ARBA" id="ARBA00023077"/>
    </source>
</evidence>
<dbReference type="eggNOG" id="COG4774">
    <property type="taxonomic scope" value="Bacteria"/>
</dbReference>
<evidence type="ECO:0000256" key="5">
    <source>
        <dbReference type="ARBA" id="ARBA00022692"/>
    </source>
</evidence>
<evidence type="ECO:0000256" key="12">
    <source>
        <dbReference type="RuleBase" id="RU003357"/>
    </source>
</evidence>
<feature type="domain" description="TonB-dependent receptor-like beta-barrel" evidence="14">
    <location>
        <begin position="459"/>
        <end position="858"/>
    </location>
</feature>
<evidence type="ECO:0000256" key="7">
    <source>
        <dbReference type="ARBA" id="ARBA00023004"/>
    </source>
</evidence>
<dbReference type="Gene3D" id="2.170.130.10">
    <property type="entry name" value="TonB-dependent receptor, plug domain"/>
    <property type="match status" value="1"/>
</dbReference>
<evidence type="ECO:0000256" key="6">
    <source>
        <dbReference type="ARBA" id="ARBA00022729"/>
    </source>
</evidence>
<dbReference type="EMBL" id="AAOH01000001">
    <property type="protein sequence ID" value="EAR30178.1"/>
    <property type="molecule type" value="Genomic_DNA"/>
</dbReference>
<dbReference type="SUPFAM" id="SSF56935">
    <property type="entry name" value="Porins"/>
    <property type="match status" value="1"/>
</dbReference>
<dbReference type="Gene3D" id="2.40.170.20">
    <property type="entry name" value="TonB-dependent receptor, beta-barrel domain"/>
    <property type="match status" value="1"/>
</dbReference>
<keyword evidence="6 13" id="KW-0732">Signal</keyword>
<dbReference type="AlphaFoldDB" id="A4C3P6"/>
<comment type="similarity">
    <text evidence="12">Belongs to the TonB-dependent receptor family.</text>
</comment>
<evidence type="ECO:0000259" key="14">
    <source>
        <dbReference type="Pfam" id="PF00593"/>
    </source>
</evidence>
<accession>A4C3P6</accession>
<keyword evidence="16" id="KW-0675">Receptor</keyword>
<dbReference type="Proteomes" id="UP000006201">
    <property type="component" value="Unassembled WGS sequence"/>
</dbReference>
<dbReference type="RefSeq" id="WP_009836479.1">
    <property type="nucleotide sequence ID" value="NZ_AAOH01000001.1"/>
</dbReference>
<feature type="chain" id="PRO_5002666918" evidence="13">
    <location>
        <begin position="32"/>
        <end position="898"/>
    </location>
</feature>
<keyword evidence="4" id="KW-0410">Iron transport</keyword>
<sequence>MTKQPTRSYVSHLLIYCCALCLSAWHLCAFATTQFSLTDALFKVAKKHNWQLSMTPLNNEPMVSLLEEPANLNAQLEHLLNHTPWTYTLYPTLNTVVITARVLAKNNNNHDEAANALERILVSGQGSHNRSILSSSLSITHLNSAQLYNQVPFSTADTFNNAPGFWVENSGGETNNNVAPRGLRGGEGFRFISLLEDDLPVVYDGVWPDFFLRQDFTTAAIQIVRGGSSGIFSVNGPAANVNFIGQTGDNAQRKLKFTNAINYGYQRLDGVYSHQLSDNWYLLSGGFYRQSTGIREPGFNTDQGGQLSIRINQITPTYSQQWVVKYLEDKTSFFAPIPMQNQKKPRAINSLNAGTSTLLSNQLRYFFAPHGGKIRRYDLADGQQTRAISLTYLIDFSLTDSLLLSNKSRLSDLSTTLYTLMNQGNETLLPAKDWLSSAPVKQFLTHYLGSTAALYSPITQQYLDPTQLNNNGLVTFSYPLYAEYQQIQWINRLSLNWQMNEQTELMFGSLYANNDFSQLPHDRWLGSILTDVTHQPSPIETVALDPFGQKIATLNPLGVLSFSGPTYITGYGEAKSHSLYGNVRYSITDALTFDIGARTEWLQLTAVANTDQQNQYSQHQTITQSSPYRFKKSEQFTKTALSTGLNWQFADAAATFIRIANAFEMPKLLNFGNTLGYSSYLATIPDTVGFGRPVELSFIEWGTRIADTSGFISASLFETQFDPLPFTVYQGNQNTQLGILISTQTYGMELEFAKTLSAHWSISGVAVWQNGRFKGIPSQLAESKYNNNQITRTPNAQLRITQKYRFSQGELALTASYIGTRYSDVANQFALPAYYVVDASAQWALNEKLTLGLSINNLLDTIGLTEGNPRSGLIHQQNQYYARPIFGRALNLSLHYQF</sequence>
<evidence type="ECO:0000256" key="11">
    <source>
        <dbReference type="ARBA" id="ARBA00023237"/>
    </source>
</evidence>
<comment type="subcellular location">
    <subcellularLocation>
        <location evidence="1">Cell outer membrane</location>
        <topology evidence="1">Multi-pass membrane protein</topology>
    </subcellularLocation>
</comment>
<proteinExistence type="inferred from homology"/>
<evidence type="ECO:0000256" key="8">
    <source>
        <dbReference type="ARBA" id="ARBA00023065"/>
    </source>
</evidence>
<keyword evidence="5" id="KW-0812">Transmembrane</keyword>
<dbReference type="InterPro" id="IPR000531">
    <property type="entry name" value="Beta-barrel_TonB"/>
</dbReference>
<keyword evidence="17" id="KW-1185">Reference proteome</keyword>
<dbReference type="HOGENOM" id="CLU_012070_0_0_6"/>
<dbReference type="STRING" id="87626.PTD2_01376"/>
<dbReference type="InterPro" id="IPR037066">
    <property type="entry name" value="Plug_dom_sf"/>
</dbReference>
<dbReference type="PANTHER" id="PTHR32552:SF89">
    <property type="entry name" value="CATECHOLATE SIDEROPHORE RECEPTOR FIU"/>
    <property type="match status" value="1"/>
</dbReference>
<reference evidence="16 17" key="1">
    <citation type="submission" date="2006-02" db="EMBL/GenBank/DDBJ databases">
        <authorList>
            <person name="Moran M.A."/>
            <person name="Kjelleberg S."/>
            <person name="Egan S."/>
            <person name="Saunders N."/>
            <person name="Thomas T."/>
            <person name="Ferriera S."/>
            <person name="Johnson J."/>
            <person name="Kravitz S."/>
            <person name="Halpern A."/>
            <person name="Remington K."/>
            <person name="Beeson K."/>
            <person name="Tran B."/>
            <person name="Rogers Y.-H."/>
            <person name="Friedman R."/>
            <person name="Venter J.C."/>
        </authorList>
    </citation>
    <scope>NUCLEOTIDE SEQUENCE [LARGE SCALE GENOMIC DNA]</scope>
    <source>
        <strain evidence="16 17">D2</strain>
    </source>
</reference>
<keyword evidence="2" id="KW-0813">Transport</keyword>
<keyword evidence="11" id="KW-0998">Cell outer membrane</keyword>
<keyword evidence="3" id="KW-1134">Transmembrane beta strand</keyword>
<keyword evidence="7" id="KW-0408">Iron</keyword>
<evidence type="ECO:0000259" key="15">
    <source>
        <dbReference type="Pfam" id="PF07715"/>
    </source>
</evidence>
<dbReference type="InterPro" id="IPR039426">
    <property type="entry name" value="TonB-dep_rcpt-like"/>
</dbReference>
<name>A4C3P6_9GAMM</name>
<feature type="signal peptide" evidence="13">
    <location>
        <begin position="1"/>
        <end position="31"/>
    </location>
</feature>
<keyword evidence="9 12" id="KW-0798">TonB box</keyword>
<evidence type="ECO:0000256" key="13">
    <source>
        <dbReference type="SAM" id="SignalP"/>
    </source>
</evidence>
<evidence type="ECO:0000256" key="10">
    <source>
        <dbReference type="ARBA" id="ARBA00023136"/>
    </source>
</evidence>
<dbReference type="GO" id="GO:0015344">
    <property type="term" value="F:siderophore uptake transmembrane transporter activity"/>
    <property type="evidence" value="ECO:0007669"/>
    <property type="project" value="TreeGrafter"/>
</dbReference>
<dbReference type="Pfam" id="PF07715">
    <property type="entry name" value="Plug"/>
    <property type="match status" value="1"/>
</dbReference>
<gene>
    <name evidence="16" type="ORF">PTD2_01376</name>
</gene>
<comment type="caution">
    <text evidence="16">The sequence shown here is derived from an EMBL/GenBank/DDBJ whole genome shotgun (WGS) entry which is preliminary data.</text>
</comment>
<dbReference type="InterPro" id="IPR012910">
    <property type="entry name" value="Plug_dom"/>
</dbReference>
<protein>
    <submittedName>
        <fullName evidence="16">TonB-dependent receptor</fullName>
    </submittedName>
</protein>
<evidence type="ECO:0000256" key="1">
    <source>
        <dbReference type="ARBA" id="ARBA00004571"/>
    </source>
</evidence>
<evidence type="ECO:0000256" key="2">
    <source>
        <dbReference type="ARBA" id="ARBA00022448"/>
    </source>
</evidence>
<feature type="domain" description="TonB-dependent receptor plug" evidence="15">
    <location>
        <begin position="134"/>
        <end position="238"/>
    </location>
</feature>
<dbReference type="InterPro" id="IPR036942">
    <property type="entry name" value="Beta-barrel_TonB_sf"/>
</dbReference>
<dbReference type="OrthoDB" id="7386960at2"/>
<organism evidence="16 17">
    <name type="scientific">Pseudoalteromonas tunicata D2</name>
    <dbReference type="NCBI Taxonomy" id="87626"/>
    <lineage>
        <taxon>Bacteria</taxon>
        <taxon>Pseudomonadati</taxon>
        <taxon>Pseudomonadota</taxon>
        <taxon>Gammaproteobacteria</taxon>
        <taxon>Alteromonadales</taxon>
        <taxon>Pseudoalteromonadaceae</taxon>
        <taxon>Pseudoalteromonas</taxon>
    </lineage>
</organism>
<dbReference type="Pfam" id="PF00593">
    <property type="entry name" value="TonB_dep_Rec_b-barrel"/>
    <property type="match status" value="1"/>
</dbReference>
<evidence type="ECO:0000313" key="17">
    <source>
        <dbReference type="Proteomes" id="UP000006201"/>
    </source>
</evidence>
<dbReference type="GO" id="GO:0009279">
    <property type="term" value="C:cell outer membrane"/>
    <property type="evidence" value="ECO:0007669"/>
    <property type="project" value="UniProtKB-SubCell"/>
</dbReference>
<evidence type="ECO:0000313" key="16">
    <source>
        <dbReference type="EMBL" id="EAR30178.1"/>
    </source>
</evidence>
<evidence type="ECO:0000256" key="3">
    <source>
        <dbReference type="ARBA" id="ARBA00022452"/>
    </source>
</evidence>